<dbReference type="Proteomes" id="UP000197019">
    <property type="component" value="Chromosome"/>
</dbReference>
<sequence>MIVYEIKSVVETLHCNVSTVFSLTEGRFFLLRTLNNEVISCTFLRNVHEIKPVAQAKVRQPLPASAEDWQGKGIGGNISHKNCLENAPPGDIT</sequence>
<feature type="region of interest" description="Disordered" evidence="1">
    <location>
        <begin position="68"/>
        <end position="93"/>
    </location>
</feature>
<dbReference type="AlphaFoldDB" id="A0A1Z4C3C7"/>
<reference evidence="2 3" key="1">
    <citation type="submission" date="2017-06" db="EMBL/GenBank/DDBJ databases">
        <title>Genome Sequencing of the methanotroph Methylovulum psychrotolerants str. HV10-M2 isolated from a high-altitude environment.</title>
        <authorList>
            <person name="Mateos-Rivera A."/>
        </authorList>
    </citation>
    <scope>NUCLEOTIDE SEQUENCE [LARGE SCALE GENOMIC DNA]</scope>
    <source>
        <strain evidence="2 3">HV10_M2</strain>
    </source>
</reference>
<keyword evidence="3" id="KW-1185">Reference proteome</keyword>
<organism evidence="2 3">
    <name type="scientific">Methylovulum psychrotolerans</name>
    <dbReference type="NCBI Taxonomy" id="1704499"/>
    <lineage>
        <taxon>Bacteria</taxon>
        <taxon>Pseudomonadati</taxon>
        <taxon>Pseudomonadota</taxon>
        <taxon>Gammaproteobacteria</taxon>
        <taxon>Methylococcales</taxon>
        <taxon>Methylococcaceae</taxon>
        <taxon>Methylovulum</taxon>
    </lineage>
</organism>
<dbReference type="EMBL" id="CP022129">
    <property type="protein sequence ID" value="ASF48057.1"/>
    <property type="molecule type" value="Genomic_DNA"/>
</dbReference>
<protein>
    <submittedName>
        <fullName evidence="2">Uncharacterized protein</fullName>
    </submittedName>
</protein>
<accession>A0A1Z4C3C7</accession>
<evidence type="ECO:0000256" key="1">
    <source>
        <dbReference type="SAM" id="MobiDB-lite"/>
    </source>
</evidence>
<evidence type="ECO:0000313" key="2">
    <source>
        <dbReference type="EMBL" id="ASF48057.1"/>
    </source>
</evidence>
<dbReference type="KEGG" id="mpsy:CEK71_19380"/>
<gene>
    <name evidence="2" type="ORF">CEK71_19380</name>
</gene>
<evidence type="ECO:0000313" key="3">
    <source>
        <dbReference type="Proteomes" id="UP000197019"/>
    </source>
</evidence>
<name>A0A1Z4C3C7_9GAMM</name>
<proteinExistence type="predicted"/>